<sequence>MTVSLCLIKERLLNSTRR</sequence>
<dbReference type="EMBL" id="LVVM01006096">
    <property type="protein sequence ID" value="OJA08949.1"/>
    <property type="molecule type" value="Genomic_DNA"/>
</dbReference>
<comment type="caution">
    <text evidence="1">The sequence shown here is derived from an EMBL/GenBank/DDBJ whole genome shotgun (WGS) entry which is preliminary data.</text>
</comment>
<protein>
    <submittedName>
        <fullName evidence="1">Uncharacterized protein</fullName>
    </submittedName>
</protein>
<evidence type="ECO:0000313" key="2">
    <source>
        <dbReference type="Proteomes" id="UP000183567"/>
    </source>
</evidence>
<keyword evidence="2" id="KW-1185">Reference proteome</keyword>
<accession>A0A1J8PJ33</accession>
<evidence type="ECO:0000313" key="1">
    <source>
        <dbReference type="EMBL" id="OJA08949.1"/>
    </source>
</evidence>
<dbReference type="Proteomes" id="UP000183567">
    <property type="component" value="Unassembled WGS sequence"/>
</dbReference>
<name>A0A1J8PJ33_9AGAM</name>
<proteinExistence type="predicted"/>
<organism evidence="1 2">
    <name type="scientific">Rhizopogon vesiculosus</name>
    <dbReference type="NCBI Taxonomy" id="180088"/>
    <lineage>
        <taxon>Eukaryota</taxon>
        <taxon>Fungi</taxon>
        <taxon>Dikarya</taxon>
        <taxon>Basidiomycota</taxon>
        <taxon>Agaricomycotina</taxon>
        <taxon>Agaricomycetes</taxon>
        <taxon>Agaricomycetidae</taxon>
        <taxon>Boletales</taxon>
        <taxon>Suillineae</taxon>
        <taxon>Rhizopogonaceae</taxon>
        <taxon>Rhizopogon</taxon>
    </lineage>
</organism>
<reference evidence="1 2" key="1">
    <citation type="submission" date="2016-03" db="EMBL/GenBank/DDBJ databases">
        <title>Comparative genomics of the ectomycorrhizal sister species Rhizopogon vinicolor and Rhizopogon vesiculosus (Basidiomycota: Boletales) reveals a divergence of the mating type B locus.</title>
        <authorList>
            <person name="Mujic A.B."/>
            <person name="Kuo A."/>
            <person name="Tritt A."/>
            <person name="Lipzen A."/>
            <person name="Chen C."/>
            <person name="Johnson J."/>
            <person name="Sharma A."/>
            <person name="Barry K."/>
            <person name="Grigoriev I.V."/>
            <person name="Spatafora J.W."/>
        </authorList>
    </citation>
    <scope>NUCLEOTIDE SEQUENCE [LARGE SCALE GENOMIC DNA]</scope>
    <source>
        <strain evidence="1 2">AM-OR11-056</strain>
    </source>
</reference>
<gene>
    <name evidence="1" type="ORF">AZE42_07498</name>
</gene>
<dbReference type="AlphaFoldDB" id="A0A1J8PJ33"/>